<dbReference type="KEGG" id="ssyi:EKG83_32590"/>
<accession>A0A5Q0H712</accession>
<feature type="compositionally biased region" description="Basic and acidic residues" evidence="1">
    <location>
        <begin position="1"/>
        <end position="22"/>
    </location>
</feature>
<sequence>MSARPGDARSGRGADRLPDHPRPPHRTTSSPAHRADHSPDHPHHRATGSPDHSHHRATRSPDHRTTSSPAHSPDHPHHRTTRSQEGR</sequence>
<evidence type="ECO:0000313" key="2">
    <source>
        <dbReference type="EMBL" id="QFZ21502.1"/>
    </source>
</evidence>
<reference evidence="3" key="1">
    <citation type="journal article" date="2021" name="Curr. Microbiol.">
        <title>Complete genome of nocamycin-producing strain Saccharothrix syringae NRRL B-16468 reveals the biosynthetic potential for secondary metabolites.</title>
        <authorList>
            <person name="Mo X."/>
            <person name="Yang S."/>
        </authorList>
    </citation>
    <scope>NUCLEOTIDE SEQUENCE [LARGE SCALE GENOMIC DNA]</scope>
    <source>
        <strain evidence="3">ATCC 51364 / DSM 43886 / JCM 6844 / KCTC 9398 / NBRC 14523 / NRRL B-16468 / INA 2240</strain>
    </source>
</reference>
<organism evidence="2 3">
    <name type="scientific">Saccharothrix syringae</name>
    <name type="common">Nocardiopsis syringae</name>
    <dbReference type="NCBI Taxonomy" id="103733"/>
    <lineage>
        <taxon>Bacteria</taxon>
        <taxon>Bacillati</taxon>
        <taxon>Actinomycetota</taxon>
        <taxon>Actinomycetes</taxon>
        <taxon>Pseudonocardiales</taxon>
        <taxon>Pseudonocardiaceae</taxon>
        <taxon>Saccharothrix</taxon>
    </lineage>
</organism>
<name>A0A5Q0H712_SACSY</name>
<dbReference type="EMBL" id="CP034550">
    <property type="protein sequence ID" value="QFZ21502.1"/>
    <property type="molecule type" value="Genomic_DNA"/>
</dbReference>
<evidence type="ECO:0000256" key="1">
    <source>
        <dbReference type="SAM" id="MobiDB-lite"/>
    </source>
</evidence>
<feature type="region of interest" description="Disordered" evidence="1">
    <location>
        <begin position="1"/>
        <end position="87"/>
    </location>
</feature>
<gene>
    <name evidence="2" type="ORF">EKG83_32590</name>
</gene>
<dbReference type="RefSeq" id="WP_033435593.1">
    <property type="nucleotide sequence ID" value="NZ_CP034550.1"/>
</dbReference>
<dbReference type="Proteomes" id="UP000325787">
    <property type="component" value="Chromosome"/>
</dbReference>
<proteinExistence type="predicted"/>
<protein>
    <submittedName>
        <fullName evidence="2">Uncharacterized protein</fullName>
    </submittedName>
</protein>
<keyword evidence="3" id="KW-1185">Reference proteome</keyword>
<dbReference type="AlphaFoldDB" id="A0A5Q0H712"/>
<evidence type="ECO:0000313" key="3">
    <source>
        <dbReference type="Proteomes" id="UP000325787"/>
    </source>
</evidence>